<dbReference type="AlphaFoldDB" id="A0A2M9A8R2"/>
<gene>
    <name evidence="2" type="ORF">BGX16_2011</name>
</gene>
<name>A0A2M9A8R2_9BACT</name>
<organism evidence="2 3">
    <name type="scientific">Hallerella succinigenes</name>
    <dbReference type="NCBI Taxonomy" id="1896222"/>
    <lineage>
        <taxon>Bacteria</taxon>
        <taxon>Pseudomonadati</taxon>
        <taxon>Fibrobacterota</taxon>
        <taxon>Fibrobacteria</taxon>
        <taxon>Fibrobacterales</taxon>
        <taxon>Fibrobacteraceae</taxon>
        <taxon>Hallerella</taxon>
    </lineage>
</organism>
<keyword evidence="3" id="KW-1185">Reference proteome</keyword>
<protein>
    <submittedName>
        <fullName evidence="2">Uncharacterized protein</fullName>
    </submittedName>
</protein>
<dbReference type="Proteomes" id="UP000231134">
    <property type="component" value="Unassembled WGS sequence"/>
</dbReference>
<evidence type="ECO:0000313" key="2">
    <source>
        <dbReference type="EMBL" id="PJJ41997.1"/>
    </source>
</evidence>
<feature type="compositionally biased region" description="Acidic residues" evidence="1">
    <location>
        <begin position="150"/>
        <end position="167"/>
    </location>
</feature>
<dbReference type="RefSeq" id="WP_100425893.1">
    <property type="nucleotide sequence ID" value="NZ_PGEX01000001.1"/>
</dbReference>
<dbReference type="EMBL" id="PGEX01000001">
    <property type="protein sequence ID" value="PJJ41997.1"/>
    <property type="molecule type" value="Genomic_DNA"/>
</dbReference>
<comment type="caution">
    <text evidence="2">The sequence shown here is derived from an EMBL/GenBank/DDBJ whole genome shotgun (WGS) entry which is preliminary data.</text>
</comment>
<evidence type="ECO:0000256" key="1">
    <source>
        <dbReference type="SAM" id="MobiDB-lite"/>
    </source>
</evidence>
<reference evidence="2 3" key="1">
    <citation type="submission" date="2017-11" db="EMBL/GenBank/DDBJ databases">
        <title>Animal gut microbial communities from fecal samples from Wisconsin, USA.</title>
        <authorList>
            <person name="Neumann A."/>
        </authorList>
    </citation>
    <scope>NUCLEOTIDE SEQUENCE [LARGE SCALE GENOMIC DNA]</scope>
    <source>
        <strain evidence="2 3">UWS3</strain>
    </source>
</reference>
<dbReference type="OrthoDB" id="9798606at2"/>
<evidence type="ECO:0000313" key="3">
    <source>
        <dbReference type="Proteomes" id="UP000231134"/>
    </source>
</evidence>
<sequence length="167" mass="18007">MASKVKVFTIASLALNVAVAGLLVMQKGNYVSQAEEAYQKKTNAYYKQATNIVEGQNSVIENNAVLWNLACSANMQVKNSKEFAILEKRLANPSIFSSKVQGSPDGKGKLRTVSWNSDYYIVASFDKSNKLIGVNVDALLGNADAPALSDEPEEVVETDSEPAEAAE</sequence>
<proteinExistence type="predicted"/>
<feature type="region of interest" description="Disordered" evidence="1">
    <location>
        <begin position="146"/>
        <end position="167"/>
    </location>
</feature>
<accession>A0A2M9A8R2</accession>